<keyword evidence="8" id="KW-1185">Reference proteome</keyword>
<dbReference type="GO" id="GO:0016192">
    <property type="term" value="P:vesicle-mediated transport"/>
    <property type="evidence" value="ECO:0007669"/>
    <property type="project" value="InterPro"/>
</dbReference>
<dbReference type="CDD" id="cd09253">
    <property type="entry name" value="AP-4_Mu4_Cterm"/>
    <property type="match status" value="1"/>
</dbReference>
<gene>
    <name evidence="7" type="ORF">AKO1_009414</name>
</gene>
<evidence type="ECO:0000256" key="5">
    <source>
        <dbReference type="PIRNR" id="PIRNR005992"/>
    </source>
</evidence>
<name>A0AAW2ZLR9_9EUKA</name>
<keyword evidence="3 5" id="KW-0653">Protein transport</keyword>
<dbReference type="SUPFAM" id="SSF64356">
    <property type="entry name" value="SNARE-like"/>
    <property type="match status" value="1"/>
</dbReference>
<proteinExistence type="inferred from homology"/>
<comment type="subcellular location">
    <subcellularLocation>
        <location evidence="1">Endomembrane system</location>
    </subcellularLocation>
</comment>
<dbReference type="EMBL" id="JAOPGA020001632">
    <property type="protein sequence ID" value="KAL0490081.1"/>
    <property type="molecule type" value="Genomic_DNA"/>
</dbReference>
<evidence type="ECO:0000256" key="3">
    <source>
        <dbReference type="ARBA" id="ARBA00022927"/>
    </source>
</evidence>
<evidence type="ECO:0000256" key="4">
    <source>
        <dbReference type="ARBA" id="ARBA00023136"/>
    </source>
</evidence>
<sequence length="448" mass="50818">MTQPSAISQFFILSIRGDRLVSRDFRSDIVKGAEEIFFSFISRNRSAPPVFMIEGINFLHIHKNGLHFVITTKFNMSPVSGFEYLNRCTIIIKDFTGQLSEDSIKMNLSLVYEILDELFDDGFMQTTSTSQLCSFVQNQPFVTVDLPSSSLLPSLVMEQKSVNSRATCRPITDKNNDIYVDILEKIDVEFNSEGSTIRSDVLGSIVMKSYLLGCPLLRLGFNTDLVIGRSKDYGVQIDSVNFCEFVNLSEFEQSRVLTLYPQDGEFTLMNYRVGTSYKNDMPFRIFTNVSGVGAFKIEIEVKIRADIPKTTHGSNLFIRIPLPRTTDNVVTTIGSLNTNQHSVEYRAYQKTVLWGIKKFSGMTEQFLRLSVSLSTPVNDLSIIKRQIGPVNMKFEIPMHNVSGVQLRFLKIGLDEISGKVSSKQSNVKRWVRYVTQANSYVSRVYKEN</sequence>
<dbReference type="InterPro" id="IPR036168">
    <property type="entry name" value="AP2_Mu_C_sf"/>
</dbReference>
<keyword evidence="4" id="KW-0472">Membrane</keyword>
<evidence type="ECO:0000313" key="8">
    <source>
        <dbReference type="Proteomes" id="UP001431209"/>
    </source>
</evidence>
<dbReference type="InterPro" id="IPR011012">
    <property type="entry name" value="Longin-like_dom_sf"/>
</dbReference>
<dbReference type="PROSITE" id="PS51072">
    <property type="entry name" value="MHD"/>
    <property type="match status" value="1"/>
</dbReference>
<dbReference type="Gene3D" id="3.30.450.60">
    <property type="match status" value="1"/>
</dbReference>
<dbReference type="SUPFAM" id="SSF49447">
    <property type="entry name" value="Second domain of Mu2 adaptin subunit (ap50) of ap2 adaptor"/>
    <property type="match status" value="1"/>
</dbReference>
<dbReference type="Gene3D" id="2.60.40.1170">
    <property type="entry name" value="Mu homology domain, subdomain B"/>
    <property type="match status" value="2"/>
</dbReference>
<dbReference type="InterPro" id="IPR001392">
    <property type="entry name" value="Clathrin_mu"/>
</dbReference>
<keyword evidence="2 5" id="KW-0813">Transport</keyword>
<feature type="domain" description="MHD" evidence="6">
    <location>
        <begin position="175"/>
        <end position="443"/>
    </location>
</feature>
<dbReference type="FunFam" id="3.30.450.60:FF:000002">
    <property type="entry name" value="AP-2 complex subunit mu, putative"/>
    <property type="match status" value="1"/>
</dbReference>
<reference evidence="7 8" key="1">
    <citation type="submission" date="2024-03" db="EMBL/GenBank/DDBJ databases">
        <title>The Acrasis kona genome and developmental transcriptomes reveal deep origins of eukaryotic multicellular pathways.</title>
        <authorList>
            <person name="Sheikh S."/>
            <person name="Fu C.-J."/>
            <person name="Brown M.W."/>
            <person name="Baldauf S.L."/>
        </authorList>
    </citation>
    <scope>NUCLEOTIDE SEQUENCE [LARGE SCALE GENOMIC DNA]</scope>
    <source>
        <strain evidence="7 8">ATCC MYA-3509</strain>
    </source>
</reference>
<dbReference type="PRINTS" id="PR00314">
    <property type="entry name" value="CLATHRINADPT"/>
</dbReference>
<dbReference type="Proteomes" id="UP001431209">
    <property type="component" value="Unassembled WGS sequence"/>
</dbReference>
<dbReference type="Pfam" id="PF00928">
    <property type="entry name" value="Adap_comp_sub"/>
    <property type="match status" value="1"/>
</dbReference>
<dbReference type="PANTHER" id="PTHR10529">
    <property type="entry name" value="AP COMPLEX SUBUNIT MU"/>
    <property type="match status" value="1"/>
</dbReference>
<accession>A0AAW2ZLR9</accession>
<protein>
    <submittedName>
        <fullName evidence="7">AP-4 complex subunit mu</fullName>
    </submittedName>
</protein>
<dbReference type="AlphaFoldDB" id="A0AAW2ZLR9"/>
<dbReference type="InterPro" id="IPR028565">
    <property type="entry name" value="MHD"/>
</dbReference>
<evidence type="ECO:0000256" key="2">
    <source>
        <dbReference type="ARBA" id="ARBA00022448"/>
    </source>
</evidence>
<comment type="similarity">
    <text evidence="5">Belongs to the adaptor complexes medium subunit family.</text>
</comment>
<organism evidence="7 8">
    <name type="scientific">Acrasis kona</name>
    <dbReference type="NCBI Taxonomy" id="1008807"/>
    <lineage>
        <taxon>Eukaryota</taxon>
        <taxon>Discoba</taxon>
        <taxon>Heterolobosea</taxon>
        <taxon>Tetramitia</taxon>
        <taxon>Eutetramitia</taxon>
        <taxon>Acrasidae</taxon>
        <taxon>Acrasis</taxon>
    </lineage>
</organism>
<dbReference type="GO" id="GO:0012505">
    <property type="term" value="C:endomembrane system"/>
    <property type="evidence" value="ECO:0007669"/>
    <property type="project" value="UniProtKB-SubCell"/>
</dbReference>
<dbReference type="GO" id="GO:0006886">
    <property type="term" value="P:intracellular protein transport"/>
    <property type="evidence" value="ECO:0007669"/>
    <property type="project" value="UniProtKB-UniRule"/>
</dbReference>
<dbReference type="InterPro" id="IPR050431">
    <property type="entry name" value="Adaptor_comp_med_subunit"/>
</dbReference>
<evidence type="ECO:0000256" key="1">
    <source>
        <dbReference type="ARBA" id="ARBA00004308"/>
    </source>
</evidence>
<evidence type="ECO:0000313" key="7">
    <source>
        <dbReference type="EMBL" id="KAL0490081.1"/>
    </source>
</evidence>
<comment type="caution">
    <text evidence="7">The sequence shown here is derived from an EMBL/GenBank/DDBJ whole genome shotgun (WGS) entry which is preliminary data.</text>
</comment>
<dbReference type="PIRSF" id="PIRSF005992">
    <property type="entry name" value="Clathrin_mu"/>
    <property type="match status" value="1"/>
</dbReference>
<dbReference type="GO" id="GO:0030131">
    <property type="term" value="C:clathrin adaptor complex"/>
    <property type="evidence" value="ECO:0007669"/>
    <property type="project" value="UniProtKB-UniRule"/>
</dbReference>
<evidence type="ECO:0000259" key="6">
    <source>
        <dbReference type="PROSITE" id="PS51072"/>
    </source>
</evidence>